<dbReference type="Gene3D" id="1.50.10.20">
    <property type="match status" value="1"/>
</dbReference>
<evidence type="ECO:0000313" key="1">
    <source>
        <dbReference type="EMBL" id="KAK8867930.1"/>
    </source>
</evidence>
<dbReference type="PANTHER" id="PTHR47791:SF1">
    <property type="entry name" value="ENDO MANNANASE, GH76 FAMILY (EUROFUNG)"/>
    <property type="match status" value="1"/>
</dbReference>
<dbReference type="GO" id="GO:0016787">
    <property type="term" value="F:hydrolase activity"/>
    <property type="evidence" value="ECO:0007669"/>
    <property type="project" value="UniProtKB-KW"/>
</dbReference>
<name>A0ABR2ITG5_9PEZI</name>
<dbReference type="InterPro" id="IPR053169">
    <property type="entry name" value="MUG_Protein"/>
</dbReference>
<keyword evidence="2" id="KW-1185">Reference proteome</keyword>
<dbReference type="Pfam" id="PF03663">
    <property type="entry name" value="Glyco_hydro_76"/>
    <property type="match status" value="1"/>
</dbReference>
<organism evidence="1 2">
    <name type="scientific">Apiospora arundinis</name>
    <dbReference type="NCBI Taxonomy" id="335852"/>
    <lineage>
        <taxon>Eukaryota</taxon>
        <taxon>Fungi</taxon>
        <taxon>Dikarya</taxon>
        <taxon>Ascomycota</taxon>
        <taxon>Pezizomycotina</taxon>
        <taxon>Sordariomycetes</taxon>
        <taxon>Xylariomycetidae</taxon>
        <taxon>Amphisphaeriales</taxon>
        <taxon>Apiosporaceae</taxon>
        <taxon>Apiospora</taxon>
    </lineage>
</organism>
<protein>
    <submittedName>
        <fullName evidence="1">Glycoside hydrolase family 76 protein</fullName>
    </submittedName>
</protein>
<evidence type="ECO:0000313" key="2">
    <source>
        <dbReference type="Proteomes" id="UP001390339"/>
    </source>
</evidence>
<dbReference type="InterPro" id="IPR005198">
    <property type="entry name" value="Glyco_hydro_76"/>
</dbReference>
<dbReference type="PANTHER" id="PTHR47791">
    <property type="entry name" value="MEIOTICALLY UP-REGULATED GENE 191 PROTEIN"/>
    <property type="match status" value="1"/>
</dbReference>
<gene>
    <name evidence="1" type="ORF">PGQ11_006508</name>
</gene>
<dbReference type="Proteomes" id="UP001390339">
    <property type="component" value="Unassembled WGS sequence"/>
</dbReference>
<keyword evidence="1" id="KW-0378">Hydrolase</keyword>
<comment type="caution">
    <text evidence="1">The sequence shown here is derived from an EMBL/GenBank/DDBJ whole genome shotgun (WGS) entry which is preliminary data.</text>
</comment>
<sequence>MVSSSYVIGLVSKGLVGGLTSRALTVMSEQANLLADKQTYTANTNAGIDALQGWYNNKTGLWDSTGWWNSANCLTVLADYAALNPQPSSKVNIPDVIQNTYEQAQKTQIMAIKTLDVGHRGMVVSSYTRLAKGGRMHIRSDIGKRGFDNFLNDYYDDEGWWALALIRAHDLGVQGLGDQTYIQAANEIFEDMKKGASPCGGIYWSKVTDYTNAIANELFFSVAASLANRMKNKQYYLDVAVKQWTWFNQSGLINKDMLINDGLTDKCKNNGGATWSYNQGVVLGGLAELYKATGDESLLTAANGIAVAAMKKLSRNGTLYEGCEPNCGADGAQFKGVFIRNLMYLHQVAPMPEYRDYILHNADTIWAKDRNVTTNQLGVTWTGPFTTSDAGAHSSALDALVAAMAVV</sequence>
<proteinExistence type="predicted"/>
<reference evidence="1 2" key="1">
    <citation type="journal article" date="2024" name="IMA Fungus">
        <title>Apiospora arundinis, a panoply of carbohydrate-active enzymes and secondary metabolites.</title>
        <authorList>
            <person name="Sorensen T."/>
            <person name="Petersen C."/>
            <person name="Muurmann A.T."/>
            <person name="Christiansen J.V."/>
            <person name="Brundto M.L."/>
            <person name="Overgaard C.K."/>
            <person name="Boysen A.T."/>
            <person name="Wollenberg R.D."/>
            <person name="Larsen T.O."/>
            <person name="Sorensen J.L."/>
            <person name="Nielsen K.L."/>
            <person name="Sondergaard T.E."/>
        </authorList>
    </citation>
    <scope>NUCLEOTIDE SEQUENCE [LARGE SCALE GENOMIC DNA]</scope>
    <source>
        <strain evidence="1 2">AAU 773</strain>
    </source>
</reference>
<dbReference type="InterPro" id="IPR008928">
    <property type="entry name" value="6-hairpin_glycosidase_sf"/>
</dbReference>
<dbReference type="EMBL" id="JAPCWZ010000004">
    <property type="protein sequence ID" value="KAK8867930.1"/>
    <property type="molecule type" value="Genomic_DNA"/>
</dbReference>
<dbReference type="SUPFAM" id="SSF48208">
    <property type="entry name" value="Six-hairpin glycosidases"/>
    <property type="match status" value="1"/>
</dbReference>
<accession>A0ABR2ITG5</accession>